<accession>A0A841IYV1</accession>
<dbReference type="Proteomes" id="UP000552700">
    <property type="component" value="Unassembled WGS sequence"/>
</dbReference>
<dbReference type="AlphaFoldDB" id="A0A841IYV1"/>
<organism evidence="1 2">
    <name type="scientific">Sphingobium subterraneum</name>
    <dbReference type="NCBI Taxonomy" id="627688"/>
    <lineage>
        <taxon>Bacteria</taxon>
        <taxon>Pseudomonadati</taxon>
        <taxon>Pseudomonadota</taxon>
        <taxon>Alphaproteobacteria</taxon>
        <taxon>Sphingomonadales</taxon>
        <taxon>Sphingomonadaceae</taxon>
        <taxon>Sphingobium</taxon>
    </lineage>
</organism>
<keyword evidence="2" id="KW-1185">Reference proteome</keyword>
<protein>
    <submittedName>
        <fullName evidence="1">Uncharacterized protein</fullName>
    </submittedName>
</protein>
<sequence>MIHDTIHVGHHVGIAEPDHCIPIFRKVGIPVPVPLGVMFVPIQLNDQPVERAEKVNNEGVNHSLPSKFKAGLGSPKAIPQAAFGFSGVAAKVASKRAEI</sequence>
<gene>
    <name evidence="1" type="ORF">FHS92_000163</name>
</gene>
<proteinExistence type="predicted"/>
<evidence type="ECO:0000313" key="2">
    <source>
        <dbReference type="Proteomes" id="UP000552700"/>
    </source>
</evidence>
<evidence type="ECO:0000313" key="1">
    <source>
        <dbReference type="EMBL" id="MBB6122456.1"/>
    </source>
</evidence>
<dbReference type="EMBL" id="JACIJP010000001">
    <property type="protein sequence ID" value="MBB6122456.1"/>
    <property type="molecule type" value="Genomic_DNA"/>
</dbReference>
<reference evidence="1 2" key="1">
    <citation type="submission" date="2020-08" db="EMBL/GenBank/DDBJ databases">
        <title>Genomic Encyclopedia of Type Strains, Phase IV (KMG-IV): sequencing the most valuable type-strain genomes for metagenomic binning, comparative biology and taxonomic classification.</title>
        <authorList>
            <person name="Goeker M."/>
        </authorList>
    </citation>
    <scope>NUCLEOTIDE SEQUENCE [LARGE SCALE GENOMIC DNA]</scope>
    <source>
        <strain evidence="1 2">DSM 102255</strain>
    </source>
</reference>
<comment type="caution">
    <text evidence="1">The sequence shown here is derived from an EMBL/GenBank/DDBJ whole genome shotgun (WGS) entry which is preliminary data.</text>
</comment>
<name>A0A841IYV1_9SPHN</name>